<keyword evidence="3" id="KW-1185">Reference proteome</keyword>
<feature type="compositionally biased region" description="Basic and acidic residues" evidence="1">
    <location>
        <begin position="47"/>
        <end position="56"/>
    </location>
</feature>
<feature type="region of interest" description="Disordered" evidence="1">
    <location>
        <begin position="46"/>
        <end position="92"/>
    </location>
</feature>
<feature type="compositionally biased region" description="Acidic residues" evidence="1">
    <location>
        <begin position="57"/>
        <end position="82"/>
    </location>
</feature>
<dbReference type="AlphaFoldDB" id="A0AA36AJG2"/>
<name>A0AA36AJG2_OCTVU</name>
<gene>
    <name evidence="2" type="ORF">OCTVUL_1B022361</name>
</gene>
<dbReference type="Proteomes" id="UP001162480">
    <property type="component" value="Chromosome 2"/>
</dbReference>
<dbReference type="EMBL" id="OX597815">
    <property type="protein sequence ID" value="CAI9717243.1"/>
    <property type="molecule type" value="Genomic_DNA"/>
</dbReference>
<organism evidence="2 3">
    <name type="scientific">Octopus vulgaris</name>
    <name type="common">Common octopus</name>
    <dbReference type="NCBI Taxonomy" id="6645"/>
    <lineage>
        <taxon>Eukaryota</taxon>
        <taxon>Metazoa</taxon>
        <taxon>Spiralia</taxon>
        <taxon>Lophotrochozoa</taxon>
        <taxon>Mollusca</taxon>
        <taxon>Cephalopoda</taxon>
        <taxon>Coleoidea</taxon>
        <taxon>Octopodiformes</taxon>
        <taxon>Octopoda</taxon>
        <taxon>Incirrata</taxon>
        <taxon>Octopodidae</taxon>
        <taxon>Octopus</taxon>
    </lineage>
</organism>
<evidence type="ECO:0000313" key="3">
    <source>
        <dbReference type="Proteomes" id="UP001162480"/>
    </source>
</evidence>
<protein>
    <submittedName>
        <fullName evidence="2">Uncharacterized protein</fullName>
    </submittedName>
</protein>
<reference evidence="2" key="1">
    <citation type="submission" date="2023-08" db="EMBL/GenBank/DDBJ databases">
        <authorList>
            <person name="Alioto T."/>
            <person name="Alioto T."/>
            <person name="Gomez Garrido J."/>
        </authorList>
    </citation>
    <scope>NUCLEOTIDE SEQUENCE</scope>
</reference>
<accession>A0AA36AJG2</accession>
<evidence type="ECO:0000256" key="1">
    <source>
        <dbReference type="SAM" id="MobiDB-lite"/>
    </source>
</evidence>
<sequence length="208" mass="23968">MLDNEVYLKYGPYRRIRRNALANIMEGLNQEAVNWLSKNIAHQSNSVDHRCEKYTDDESNVSGDEGDDENENDDDDDDDDAGGVETVEEKKDGKYLAIDEEKSVLNQENNEGITCQNDSELNKADCFRRLSSPMECRFQSSFAAIRRNALHNLLETLTPAEISTLGKLYQLQHSVKDLTLEQERFDHLVTPVQYPYIETYFDKYLTQV</sequence>
<proteinExistence type="predicted"/>
<evidence type="ECO:0000313" key="2">
    <source>
        <dbReference type="EMBL" id="CAI9717243.1"/>
    </source>
</evidence>